<comment type="caution">
    <text evidence="2">The sequence shown here is derived from an EMBL/GenBank/DDBJ whole genome shotgun (WGS) entry which is preliminary data.</text>
</comment>
<sequence>WFSVNTKSEDGVIFPVGEILYNPDFALPSSDNSEAWNLKYNYVVYETTLNQDIAIAVGLGYTDSLITNPAKYRYTIRHNQSGLSNSIEIAANPGEAIQVPKDFEPNFTFPDGNSLSYLNQLSQPFVLKAVIGKARPLLDSIVLRWGPSTPEIWRNAMEDGYDIYRIDEKDIKTKVASILPWKEDRFTQIPLSDTLALLAASFVKDKGIPQKMENENFFEKAIMTDNLHGFALAIADRSPLAADILGLRYVDRDVKAGETYVYNIETKRLKSNIPPIDIRITNEFEPLLAPEGFSIQKGDDAVNLRWLVNSNLTKYGSYIVERQNPGDSIFYVITDPPLVFIIEPSIKQPYYHFIDSLHGNKGVFRYRVKGSNAFGEWSEYAYGLGYSMDRTPPEPVSLYSGDYQKDSNQIRLVWSIPINNVDIKYHQVLVSENEEYNYSAVSAELPSTDTVFYFNVKDMFIDRPFYFKIMSVDSSGNQSTSIVRYVSVPDLEKPLAPTNLKVTIDTTGRILATWSPSASHDVEGYYVFYSNDDESDFTMDDNTLQKDTFYTWTIPLNTLTKNIYIAIKAADDNYNRSNFSDIVKLRRPDKIPPPKPFLSQAFYEEESGVYLSWKKSSATDVEKYFIYRKNNKDSLSTWKLIDSTTKEVLEYTDDKYPYDTEVGYSIKASDDFNNISELSNPVPVNIPFPKNKYLVSFQKVESSKNMNVNLTWNKPDAKNMDKGASFKYQIFRSIGNDEIELYKEVTSSETNLTDKIEMKNVLYNYAIRIMFENGKTGKISETKSILIQ</sequence>
<dbReference type="PROSITE" id="PS50853">
    <property type="entry name" value="FN3"/>
    <property type="match status" value="1"/>
</dbReference>
<feature type="domain" description="Fibronectin type-III" evidence="1">
    <location>
        <begin position="496"/>
        <end position="594"/>
    </location>
</feature>
<feature type="non-terminal residue" evidence="2">
    <location>
        <position position="1"/>
    </location>
</feature>
<name>A0A9D7XDI5_9BACT</name>
<dbReference type="CDD" id="cd00063">
    <property type="entry name" value="FN3"/>
    <property type="match status" value="1"/>
</dbReference>
<dbReference type="SUPFAM" id="SSF49265">
    <property type="entry name" value="Fibronectin type III"/>
    <property type="match status" value="1"/>
</dbReference>
<dbReference type="InterPro" id="IPR036116">
    <property type="entry name" value="FN3_sf"/>
</dbReference>
<evidence type="ECO:0000259" key="1">
    <source>
        <dbReference type="PROSITE" id="PS50853"/>
    </source>
</evidence>
<evidence type="ECO:0000313" key="3">
    <source>
        <dbReference type="Proteomes" id="UP000808349"/>
    </source>
</evidence>
<dbReference type="InterPro" id="IPR003961">
    <property type="entry name" value="FN3_dom"/>
</dbReference>
<dbReference type="Gene3D" id="2.60.40.10">
    <property type="entry name" value="Immunoglobulins"/>
    <property type="match status" value="2"/>
</dbReference>
<gene>
    <name evidence="2" type="ORF">IPO85_10825</name>
</gene>
<evidence type="ECO:0000313" key="2">
    <source>
        <dbReference type="EMBL" id="MBK9717984.1"/>
    </source>
</evidence>
<reference evidence="2 3" key="1">
    <citation type="submission" date="2020-10" db="EMBL/GenBank/DDBJ databases">
        <title>Connecting structure to function with the recovery of over 1000 high-quality activated sludge metagenome-assembled genomes encoding full-length rRNA genes using long-read sequencing.</title>
        <authorList>
            <person name="Singleton C.M."/>
            <person name="Petriglieri F."/>
            <person name="Kristensen J.M."/>
            <person name="Kirkegaard R.H."/>
            <person name="Michaelsen T.Y."/>
            <person name="Andersen M.H."/>
            <person name="Karst S.M."/>
            <person name="Dueholm M.S."/>
            <person name="Nielsen P.H."/>
            <person name="Albertsen M."/>
        </authorList>
    </citation>
    <scope>NUCLEOTIDE SEQUENCE [LARGE SCALE GENOMIC DNA]</scope>
    <source>
        <strain evidence="2">Ribe_18-Q3-R11-54_BAT3C.373</strain>
    </source>
</reference>
<proteinExistence type="predicted"/>
<organism evidence="2 3">
    <name type="scientific">Candidatus Defluviibacterium haderslevense</name>
    <dbReference type="NCBI Taxonomy" id="2981993"/>
    <lineage>
        <taxon>Bacteria</taxon>
        <taxon>Pseudomonadati</taxon>
        <taxon>Bacteroidota</taxon>
        <taxon>Saprospiria</taxon>
        <taxon>Saprospirales</taxon>
        <taxon>Saprospiraceae</taxon>
        <taxon>Candidatus Defluviibacterium</taxon>
    </lineage>
</organism>
<dbReference type="AlphaFoldDB" id="A0A9D7XDI5"/>
<dbReference type="EMBL" id="JADKFW010000007">
    <property type="protein sequence ID" value="MBK9717984.1"/>
    <property type="molecule type" value="Genomic_DNA"/>
</dbReference>
<dbReference type="InterPro" id="IPR013783">
    <property type="entry name" value="Ig-like_fold"/>
</dbReference>
<protein>
    <submittedName>
        <fullName evidence="2">Fibronectin type III domain-containing protein</fullName>
    </submittedName>
</protein>
<dbReference type="Proteomes" id="UP000808349">
    <property type="component" value="Unassembled WGS sequence"/>
</dbReference>
<accession>A0A9D7XDI5</accession>